<evidence type="ECO:0000256" key="3">
    <source>
        <dbReference type="ARBA" id="ARBA00022763"/>
    </source>
</evidence>
<evidence type="ECO:0000256" key="7">
    <source>
        <dbReference type="SAM" id="MobiDB-lite"/>
    </source>
</evidence>
<dbReference type="InterPro" id="IPR040038">
    <property type="entry name" value="TIPIN/Csm3/Swi3"/>
</dbReference>
<dbReference type="GO" id="GO:0000076">
    <property type="term" value="P:DNA replication checkpoint signaling"/>
    <property type="evidence" value="ECO:0007669"/>
    <property type="project" value="UniProtKB-UniRule"/>
</dbReference>
<feature type="compositionally biased region" description="Basic and acidic residues" evidence="7">
    <location>
        <begin position="101"/>
        <end position="137"/>
    </location>
</feature>
<evidence type="ECO:0000256" key="1">
    <source>
        <dbReference type="ARBA" id="ARBA00004123"/>
    </source>
</evidence>
<keyword evidence="10" id="KW-1185">Reference proteome</keyword>
<feature type="compositionally biased region" description="Low complexity" evidence="7">
    <location>
        <begin position="405"/>
        <end position="414"/>
    </location>
</feature>
<evidence type="ECO:0000259" key="8">
    <source>
        <dbReference type="Pfam" id="PF07962"/>
    </source>
</evidence>
<comment type="function">
    <text evidence="6">Plays an important role in the control of DNA replication and the maintenance of replication fork stability.</text>
</comment>
<comment type="caution">
    <text evidence="9">The sequence shown here is derived from an EMBL/GenBank/DDBJ whole genome shotgun (WGS) entry which is preliminary data.</text>
</comment>
<dbReference type="GO" id="GO:0043111">
    <property type="term" value="P:replication fork arrest"/>
    <property type="evidence" value="ECO:0007669"/>
    <property type="project" value="TreeGrafter"/>
</dbReference>
<evidence type="ECO:0000256" key="2">
    <source>
        <dbReference type="ARBA" id="ARBA00006075"/>
    </source>
</evidence>
<feature type="region of interest" description="Disordered" evidence="7">
    <location>
        <begin position="1"/>
        <end position="85"/>
    </location>
</feature>
<feature type="compositionally biased region" description="Basic and acidic residues" evidence="7">
    <location>
        <begin position="157"/>
        <end position="166"/>
    </location>
</feature>
<evidence type="ECO:0000256" key="4">
    <source>
        <dbReference type="ARBA" id="ARBA00023242"/>
    </source>
</evidence>
<comment type="similarity">
    <text evidence="2 6">Belongs to the CSM3 family.</text>
</comment>
<dbReference type="InterPro" id="IPR012923">
    <property type="entry name" value="Csm3"/>
</dbReference>
<dbReference type="AlphaFoldDB" id="A0A4Y9ZPY6"/>
<evidence type="ECO:0000313" key="10">
    <source>
        <dbReference type="Proteomes" id="UP000298061"/>
    </source>
</evidence>
<dbReference type="Pfam" id="PF07962">
    <property type="entry name" value="Swi3"/>
    <property type="match status" value="1"/>
</dbReference>
<dbReference type="EMBL" id="SFCI01001244">
    <property type="protein sequence ID" value="TFY76324.1"/>
    <property type="molecule type" value="Genomic_DNA"/>
</dbReference>
<dbReference type="GO" id="GO:0006974">
    <property type="term" value="P:DNA damage response"/>
    <property type="evidence" value="ECO:0007669"/>
    <property type="project" value="UniProtKB-KW"/>
</dbReference>
<dbReference type="PANTHER" id="PTHR13220">
    <property type="entry name" value="TIMELESS INTERACTING-RELATED"/>
    <property type="match status" value="1"/>
</dbReference>
<feature type="region of interest" description="Disordered" evidence="7">
    <location>
        <begin position="242"/>
        <end position="352"/>
    </location>
</feature>
<keyword evidence="3 6" id="KW-0227">DNA damage</keyword>
<feature type="region of interest" description="Disordered" evidence="7">
    <location>
        <begin position="365"/>
        <end position="387"/>
    </location>
</feature>
<evidence type="ECO:0000256" key="6">
    <source>
        <dbReference type="RuleBase" id="RU366049"/>
    </source>
</evidence>
<name>A0A4Y9ZPY6_9AGAM</name>
<dbReference type="GO" id="GO:0003677">
    <property type="term" value="F:DNA binding"/>
    <property type="evidence" value="ECO:0007669"/>
    <property type="project" value="TreeGrafter"/>
</dbReference>
<accession>A0A4Y9ZPY6</accession>
<keyword evidence="5 6" id="KW-0131">Cell cycle</keyword>
<feature type="compositionally biased region" description="Low complexity" evidence="7">
    <location>
        <begin position="301"/>
        <end position="312"/>
    </location>
</feature>
<dbReference type="PANTHER" id="PTHR13220:SF11">
    <property type="entry name" value="TIMELESS-INTERACTING PROTEIN"/>
    <property type="match status" value="1"/>
</dbReference>
<gene>
    <name evidence="9" type="ORF">EWM64_g7688</name>
</gene>
<reference evidence="9 10" key="1">
    <citation type="submission" date="2019-02" db="EMBL/GenBank/DDBJ databases">
        <title>Genome sequencing of the rare red list fungi Hericium alpestre (H. flagellum).</title>
        <authorList>
            <person name="Buettner E."/>
            <person name="Kellner H."/>
        </authorList>
    </citation>
    <scope>NUCLEOTIDE SEQUENCE [LARGE SCALE GENOMIC DNA]</scope>
    <source>
        <strain evidence="9 10">DSM 108284</strain>
    </source>
</reference>
<dbReference type="OrthoDB" id="437078at2759"/>
<feature type="domain" description="Chromosome segregation in meiosis protein 3" evidence="8">
    <location>
        <begin position="158"/>
        <end position="239"/>
    </location>
</feature>
<feature type="region of interest" description="Disordered" evidence="7">
    <location>
        <begin position="399"/>
        <end position="449"/>
    </location>
</feature>
<protein>
    <recommendedName>
        <fullName evidence="6">Chromosome segregation in meiosis protein</fullName>
    </recommendedName>
</protein>
<dbReference type="GO" id="GO:0031297">
    <property type="term" value="P:replication fork processing"/>
    <property type="evidence" value="ECO:0007669"/>
    <property type="project" value="UniProtKB-UniRule"/>
</dbReference>
<feature type="compositionally biased region" description="Polar residues" evidence="7">
    <location>
        <begin position="53"/>
        <end position="68"/>
    </location>
</feature>
<comment type="subcellular location">
    <subcellularLocation>
        <location evidence="1 6">Nucleus</location>
    </subcellularLocation>
</comment>
<evidence type="ECO:0000256" key="5">
    <source>
        <dbReference type="ARBA" id="ARBA00023306"/>
    </source>
</evidence>
<proteinExistence type="inferred from homology"/>
<dbReference type="Proteomes" id="UP000298061">
    <property type="component" value="Unassembled WGS sequence"/>
</dbReference>
<feature type="region of interest" description="Disordered" evidence="7">
    <location>
        <begin position="101"/>
        <end position="169"/>
    </location>
</feature>
<keyword evidence="4 6" id="KW-0539">Nucleus</keyword>
<dbReference type="GO" id="GO:0031298">
    <property type="term" value="C:replication fork protection complex"/>
    <property type="evidence" value="ECO:0007669"/>
    <property type="project" value="TreeGrafter"/>
</dbReference>
<organism evidence="9 10">
    <name type="scientific">Hericium alpestre</name>
    <dbReference type="NCBI Taxonomy" id="135208"/>
    <lineage>
        <taxon>Eukaryota</taxon>
        <taxon>Fungi</taxon>
        <taxon>Dikarya</taxon>
        <taxon>Basidiomycota</taxon>
        <taxon>Agaricomycotina</taxon>
        <taxon>Agaricomycetes</taxon>
        <taxon>Russulales</taxon>
        <taxon>Hericiaceae</taxon>
        <taxon>Hericium</taxon>
    </lineage>
</organism>
<feature type="compositionally biased region" description="Pro residues" evidence="7">
    <location>
        <begin position="370"/>
        <end position="385"/>
    </location>
</feature>
<feature type="compositionally biased region" description="Acidic residues" evidence="7">
    <location>
        <begin position="75"/>
        <end position="84"/>
    </location>
</feature>
<dbReference type="STRING" id="135208.A0A4Y9ZPY6"/>
<feature type="compositionally biased region" description="Acidic residues" evidence="7">
    <location>
        <begin position="251"/>
        <end position="269"/>
    </location>
</feature>
<evidence type="ECO:0000313" key="9">
    <source>
        <dbReference type="EMBL" id="TFY76324.1"/>
    </source>
</evidence>
<sequence>MSLDDIWDLPAENASDIPLKPIEIDDSDDEAPVGPRKAKRPLFLPSDSDEDQASASKPASRTNQTSKSSRPEIDALFEDLDNPEADLAPALDLEALRREADARNAKAAEKEFALPDSSSKHGADKGKGEGKGGKDVLLDDDDEGGDDKPKKKRKPLPKMDETRLLGKDGFPQLVKDTKYFKPKGKGYEAADLDRVLQIYQFWTHRMYPKTKFRDTVERVEKLCHSRRVQVALSVWRDESKGLVNGRKIPDGEDEVIDLTDGEASDDDDDKPPRKTKSAKDTSPAPIDLDSDAEGLLPQHISVPPSSSSPTSAPEDDFDLDALLAQEEARLNADPPVTRTNPSVGASYRAPDVTDEDEAMWDALDMDLDSAPPPPPASRPAVPPPMVDEDEDMWDVVREMEQEQQTSASTNAAASHLPRNDQVPTSQAAAVAKETPPRATNDEGWDDMYL</sequence>